<sequence length="238" mass="27767">MLYLLVQVNEGVKCIIPERIMSIESTYKFFELFDLTMLGQYNDRERNSYDRLYNEIIKLFKVQHVGWVGGLHKTIGKAFVNRLASALWYVDPHLSTLSARLYHLPALFTQLKTYQDSKSYNEYYHTSHHKKNLLSQQKLAHLSSSLKISISQPWASSNRWNQVMPAVLSFIEILKKYSNYLIATTSSMNELHYSNESAHSPGNNSTMYRVSACKLHKLKDNYVQLDDLLFEKSVYEHI</sequence>
<evidence type="ECO:0000313" key="1">
    <source>
        <dbReference type="EMBL" id="CAG8514940.1"/>
    </source>
</evidence>
<proteinExistence type="predicted"/>
<accession>A0A9N9F731</accession>
<comment type="caution">
    <text evidence="1">The sequence shown here is derived from an EMBL/GenBank/DDBJ whole genome shotgun (WGS) entry which is preliminary data.</text>
</comment>
<reference evidence="1" key="1">
    <citation type="submission" date="2021-06" db="EMBL/GenBank/DDBJ databases">
        <authorList>
            <person name="Kallberg Y."/>
            <person name="Tangrot J."/>
            <person name="Rosling A."/>
        </authorList>
    </citation>
    <scope>NUCLEOTIDE SEQUENCE</scope>
    <source>
        <strain evidence="1">IN212</strain>
    </source>
</reference>
<evidence type="ECO:0000313" key="2">
    <source>
        <dbReference type="Proteomes" id="UP000789396"/>
    </source>
</evidence>
<dbReference type="Proteomes" id="UP000789396">
    <property type="component" value="Unassembled WGS sequence"/>
</dbReference>
<dbReference type="EMBL" id="CAJVPZ010002533">
    <property type="protein sequence ID" value="CAG8514940.1"/>
    <property type="molecule type" value="Genomic_DNA"/>
</dbReference>
<dbReference type="AlphaFoldDB" id="A0A9N9F731"/>
<protein>
    <submittedName>
        <fullName evidence="1">862_t:CDS:1</fullName>
    </submittedName>
</protein>
<organism evidence="1 2">
    <name type="scientific">Racocetra fulgida</name>
    <dbReference type="NCBI Taxonomy" id="60492"/>
    <lineage>
        <taxon>Eukaryota</taxon>
        <taxon>Fungi</taxon>
        <taxon>Fungi incertae sedis</taxon>
        <taxon>Mucoromycota</taxon>
        <taxon>Glomeromycotina</taxon>
        <taxon>Glomeromycetes</taxon>
        <taxon>Diversisporales</taxon>
        <taxon>Gigasporaceae</taxon>
        <taxon>Racocetra</taxon>
    </lineage>
</organism>
<keyword evidence="2" id="KW-1185">Reference proteome</keyword>
<gene>
    <name evidence="1" type="ORF">RFULGI_LOCUS3074</name>
</gene>
<name>A0A9N9F731_9GLOM</name>
<dbReference type="OrthoDB" id="2441282at2759"/>